<dbReference type="InterPro" id="IPR006146">
    <property type="entry name" value="5'-Nucleotdase_CS"/>
</dbReference>
<dbReference type="Proteomes" id="UP000292886">
    <property type="component" value="Chromosome"/>
</dbReference>
<proteinExistence type="inferred from homology"/>
<dbReference type="PANTHER" id="PTHR11575">
    <property type="entry name" value="5'-NUCLEOTIDASE-RELATED"/>
    <property type="match status" value="1"/>
</dbReference>
<dbReference type="InterPro" id="IPR036907">
    <property type="entry name" value="5'-Nucleotdase_C_sf"/>
</dbReference>
<dbReference type="Pfam" id="PF02872">
    <property type="entry name" value="5_nucleotid_C"/>
    <property type="match status" value="1"/>
</dbReference>
<accession>A0A4P6YSY9</accession>
<organism evidence="5 6">
    <name type="scientific">Periweissella cryptocerci</name>
    <dbReference type="NCBI Taxonomy" id="2506420"/>
    <lineage>
        <taxon>Bacteria</taxon>
        <taxon>Bacillati</taxon>
        <taxon>Bacillota</taxon>
        <taxon>Bacilli</taxon>
        <taxon>Lactobacillales</taxon>
        <taxon>Lactobacillaceae</taxon>
        <taxon>Periweissella</taxon>
    </lineage>
</organism>
<dbReference type="InterPro" id="IPR006179">
    <property type="entry name" value="5_nucleotidase/apyrase"/>
</dbReference>
<keyword evidence="1" id="KW-0732">Signal</keyword>
<evidence type="ECO:0000313" key="6">
    <source>
        <dbReference type="Proteomes" id="UP000292886"/>
    </source>
</evidence>
<dbReference type="OrthoDB" id="9801679at2"/>
<feature type="domain" description="Calcineurin-like phosphoesterase" evidence="3">
    <location>
        <begin position="4"/>
        <end position="236"/>
    </location>
</feature>
<dbReference type="EMBL" id="CP037940">
    <property type="protein sequence ID" value="QBO35786.1"/>
    <property type="molecule type" value="Genomic_DNA"/>
</dbReference>
<sequence length="521" mass="57164">MKVTILSTSDVHGFVLPTDFSSRDSEVPFGLARAATVIAELKAHAADDELVITIENGDFIQGSPLTNYIAKENRNAVGLYQQLAKQIGYDARILGNHEFNYGVDYLQTAIPKDVGVLNANILASNDEPFMGKPYRIIEDKGVKVAILGLTTDYIPHWEKPANIEGLQFMDVVETAKRYVPFLRQEADLVIVAYHGGFEADLKTGEPDAILTGENVGYRLLREVPGIDGLVTGHQHRQLAGIVQGTATTQPGYRGENVGVLTFELDDTNAVTKQATQLLSTKGFKPDAGIVALTQGVQARVEDWLDSPVGQVAGDMLVHAPLKERAHGDAYLDFINRVQMAAVGTDIAATALFNNEVPGFKPEVTMRDVVTSYIYPNTLAAEKITGADLKAALEKSAEYFTVIDGELTVTPIFMEPKPQHYNYDYWSGIDYAFDLSLPVGQRVTKLKYHGHDVAPTDELVVALNQYRAVSGGDFMMFGAEKIVKELQVDITDLIADYFVAHPTVTAHEPRNLTTHGYSWMQA</sequence>
<keyword evidence="2" id="KW-0378">Hydrolase</keyword>
<dbReference type="InterPro" id="IPR008334">
    <property type="entry name" value="5'-Nucleotdase_C"/>
</dbReference>
<dbReference type="Gene3D" id="3.60.21.10">
    <property type="match status" value="1"/>
</dbReference>
<dbReference type="GO" id="GO:0009166">
    <property type="term" value="P:nucleotide catabolic process"/>
    <property type="evidence" value="ECO:0007669"/>
    <property type="project" value="InterPro"/>
</dbReference>
<evidence type="ECO:0000256" key="1">
    <source>
        <dbReference type="ARBA" id="ARBA00022729"/>
    </source>
</evidence>
<keyword evidence="6" id="KW-1185">Reference proteome</keyword>
<evidence type="ECO:0000259" key="3">
    <source>
        <dbReference type="Pfam" id="PF00149"/>
    </source>
</evidence>
<dbReference type="AlphaFoldDB" id="A0A4P6YSY9"/>
<dbReference type="PROSITE" id="PS00786">
    <property type="entry name" value="5_NUCLEOTIDASE_2"/>
    <property type="match status" value="1"/>
</dbReference>
<keyword evidence="2" id="KW-0547">Nucleotide-binding</keyword>
<dbReference type="GO" id="GO:0016788">
    <property type="term" value="F:hydrolase activity, acting on ester bonds"/>
    <property type="evidence" value="ECO:0007669"/>
    <property type="project" value="InterPro"/>
</dbReference>
<dbReference type="Pfam" id="PF00149">
    <property type="entry name" value="Metallophos"/>
    <property type="match status" value="1"/>
</dbReference>
<dbReference type="SUPFAM" id="SSF55816">
    <property type="entry name" value="5'-nucleotidase (syn. UDP-sugar hydrolase), C-terminal domain"/>
    <property type="match status" value="1"/>
</dbReference>
<feature type="domain" description="5'-Nucleotidase C-terminal" evidence="4">
    <location>
        <begin position="324"/>
        <end position="477"/>
    </location>
</feature>
<dbReference type="GO" id="GO:0030288">
    <property type="term" value="C:outer membrane-bounded periplasmic space"/>
    <property type="evidence" value="ECO:0007669"/>
    <property type="project" value="TreeGrafter"/>
</dbReference>
<dbReference type="KEGG" id="wei:EQG49_04555"/>
<dbReference type="GO" id="GO:0000166">
    <property type="term" value="F:nucleotide binding"/>
    <property type="evidence" value="ECO:0007669"/>
    <property type="project" value="UniProtKB-KW"/>
</dbReference>
<dbReference type="SUPFAM" id="SSF56300">
    <property type="entry name" value="Metallo-dependent phosphatases"/>
    <property type="match status" value="1"/>
</dbReference>
<evidence type="ECO:0000313" key="5">
    <source>
        <dbReference type="EMBL" id="QBO35786.1"/>
    </source>
</evidence>
<dbReference type="GO" id="GO:0046872">
    <property type="term" value="F:metal ion binding"/>
    <property type="evidence" value="ECO:0007669"/>
    <property type="project" value="InterPro"/>
</dbReference>
<reference evidence="6" key="1">
    <citation type="submission" date="2019-03" db="EMBL/GenBank/DDBJ databases">
        <title>Weissella sp. 26KH-42 Genome sequencing.</title>
        <authorList>
            <person name="Heo J."/>
            <person name="Kim S.-J."/>
            <person name="Kim J.-S."/>
            <person name="Hong S.-B."/>
            <person name="Kwon S.-W."/>
        </authorList>
    </citation>
    <scope>NUCLEOTIDE SEQUENCE [LARGE SCALE GENOMIC DNA]</scope>
    <source>
        <strain evidence="6">26KH-42</strain>
    </source>
</reference>
<evidence type="ECO:0000256" key="2">
    <source>
        <dbReference type="RuleBase" id="RU362119"/>
    </source>
</evidence>
<dbReference type="PANTHER" id="PTHR11575:SF6">
    <property type="entry name" value="2',3'-CYCLIC-NUCLEOTIDE 2'-PHOSPHODIESTERASE_3'-NUCLEOTIDASE"/>
    <property type="match status" value="1"/>
</dbReference>
<dbReference type="Gene3D" id="3.90.780.10">
    <property type="entry name" value="5'-Nucleotidase, C-terminal domain"/>
    <property type="match status" value="1"/>
</dbReference>
<dbReference type="InterPro" id="IPR004843">
    <property type="entry name" value="Calcineurin-like_PHP"/>
</dbReference>
<name>A0A4P6YSY9_9LACO</name>
<gene>
    <name evidence="5" type="ORF">EQG49_04555</name>
</gene>
<dbReference type="RefSeq" id="WP_133362865.1">
    <property type="nucleotide sequence ID" value="NZ_CP037940.1"/>
</dbReference>
<dbReference type="InterPro" id="IPR029052">
    <property type="entry name" value="Metallo-depent_PP-like"/>
</dbReference>
<comment type="similarity">
    <text evidence="2">Belongs to the 5'-nucleotidase family.</text>
</comment>
<dbReference type="PRINTS" id="PR01607">
    <property type="entry name" value="APYRASEFAMLY"/>
</dbReference>
<evidence type="ECO:0000259" key="4">
    <source>
        <dbReference type="Pfam" id="PF02872"/>
    </source>
</evidence>
<protein>
    <submittedName>
        <fullName evidence="5">Bifunctional metallophosphatase/5'-nucleotidase</fullName>
    </submittedName>
</protein>